<dbReference type="Proteomes" id="UP001569963">
    <property type="component" value="Unassembled WGS sequence"/>
</dbReference>
<organism evidence="2 3">
    <name type="scientific">Actinomadura monticuli</name>
    <dbReference type="NCBI Taxonomy" id="3097367"/>
    <lineage>
        <taxon>Bacteria</taxon>
        <taxon>Bacillati</taxon>
        <taxon>Actinomycetota</taxon>
        <taxon>Actinomycetes</taxon>
        <taxon>Streptosporangiales</taxon>
        <taxon>Thermomonosporaceae</taxon>
        <taxon>Actinomadura</taxon>
    </lineage>
</organism>
<evidence type="ECO:0000259" key="1">
    <source>
        <dbReference type="PROSITE" id="PS50994"/>
    </source>
</evidence>
<sequence length="365" mass="41717">MLLRLAYMTVTNAFAVLRLLPMTDREKDAEILVLRHQIAVLERQLAGKRVRFTAADRALLAALLHRLPSGALRRMRLLVRPDTLLRWHRDLVAGRHAVRSEPKRPGRPPTVRSIRLLVLRLVRENPSWGYRRVHGELLVLGIKVAASTVWEILNDAGVDPAPERSAATWGGFLRSQAEVLLACDFLETVTLTGARMYVFAVIEHHTRRIRVLGATAHPKAAWVTQVVRNLVMDLEDAGCRARFLIRDRDGKFPELFDAVLADAGIQAVLTGVRMPRMNSVMERWVQTCRRELLDRTLIWNQRHLLHALREFETFYNEHRPHQGIANARPLKPLPPPITEPDQIAHLSIRRRQRLGGILNEYEHAA</sequence>
<gene>
    <name evidence="2" type="ORF">SM611_02550</name>
</gene>
<keyword evidence="3" id="KW-1185">Reference proteome</keyword>
<evidence type="ECO:0000313" key="2">
    <source>
        <dbReference type="EMBL" id="MFA1537798.1"/>
    </source>
</evidence>
<accession>A0ABV4Q3Q9</accession>
<dbReference type="Gene3D" id="3.30.420.10">
    <property type="entry name" value="Ribonuclease H-like superfamily/Ribonuclease H"/>
    <property type="match status" value="1"/>
</dbReference>
<reference evidence="2 3" key="1">
    <citation type="submission" date="2023-11" db="EMBL/GenBank/DDBJ databases">
        <title>Actinomadura monticuli sp. nov., isolated from volcanic ash.</title>
        <authorList>
            <person name="Lee S.D."/>
            <person name="Yang H."/>
            <person name="Kim I.S."/>
        </authorList>
    </citation>
    <scope>NUCLEOTIDE SEQUENCE [LARGE SCALE GENOMIC DNA]</scope>
    <source>
        <strain evidence="2 3">DLS-62</strain>
    </source>
</reference>
<feature type="domain" description="Integrase catalytic" evidence="1">
    <location>
        <begin position="158"/>
        <end position="337"/>
    </location>
</feature>
<comment type="caution">
    <text evidence="2">The sequence shown here is derived from an EMBL/GenBank/DDBJ whole genome shotgun (WGS) entry which is preliminary data.</text>
</comment>
<dbReference type="InterPro" id="IPR001584">
    <property type="entry name" value="Integrase_cat-core"/>
</dbReference>
<dbReference type="InterPro" id="IPR012337">
    <property type="entry name" value="RNaseH-like_sf"/>
</dbReference>
<dbReference type="RefSeq" id="WP_371947127.1">
    <property type="nucleotide sequence ID" value="NZ_JAXCEI010000001.1"/>
</dbReference>
<protein>
    <submittedName>
        <fullName evidence="2">Integrase core domain-containing protein</fullName>
    </submittedName>
</protein>
<evidence type="ECO:0000313" key="3">
    <source>
        <dbReference type="Proteomes" id="UP001569963"/>
    </source>
</evidence>
<dbReference type="EMBL" id="JAXCEI010000001">
    <property type="protein sequence ID" value="MFA1537798.1"/>
    <property type="molecule type" value="Genomic_DNA"/>
</dbReference>
<dbReference type="Pfam" id="PF13683">
    <property type="entry name" value="rve_3"/>
    <property type="match status" value="1"/>
</dbReference>
<dbReference type="InterPro" id="IPR036397">
    <property type="entry name" value="RNaseH_sf"/>
</dbReference>
<name>A0ABV4Q3Q9_9ACTN</name>
<proteinExistence type="predicted"/>
<dbReference type="PROSITE" id="PS50994">
    <property type="entry name" value="INTEGRASE"/>
    <property type="match status" value="1"/>
</dbReference>
<dbReference type="SUPFAM" id="SSF53098">
    <property type="entry name" value="Ribonuclease H-like"/>
    <property type="match status" value="1"/>
</dbReference>